<dbReference type="EMBL" id="JBEAFC010000004">
    <property type="protein sequence ID" value="KAL1560630.1"/>
    <property type="molecule type" value="Genomic_DNA"/>
</dbReference>
<evidence type="ECO:0000256" key="1">
    <source>
        <dbReference type="SAM" id="MobiDB-lite"/>
    </source>
</evidence>
<feature type="region of interest" description="Disordered" evidence="1">
    <location>
        <begin position="1"/>
        <end position="32"/>
    </location>
</feature>
<dbReference type="AlphaFoldDB" id="A0ABD1HX90"/>
<evidence type="ECO:0000313" key="2">
    <source>
        <dbReference type="EMBL" id="KAL1560630.1"/>
    </source>
</evidence>
<gene>
    <name evidence="2" type="ORF">AAHA92_10820</name>
</gene>
<reference evidence="2 3" key="1">
    <citation type="submission" date="2024-06" db="EMBL/GenBank/DDBJ databases">
        <title>A chromosome level genome sequence of Diviner's sage (Salvia divinorum).</title>
        <authorList>
            <person name="Ford S.A."/>
            <person name="Ro D.-K."/>
            <person name="Ness R.W."/>
            <person name="Phillips M.A."/>
        </authorList>
    </citation>
    <scope>NUCLEOTIDE SEQUENCE [LARGE SCALE GENOMIC DNA]</scope>
    <source>
        <strain evidence="2">SAF-2024a</strain>
        <tissue evidence="2">Leaf</tissue>
    </source>
</reference>
<accession>A0ABD1HX90</accession>
<keyword evidence="3" id="KW-1185">Reference proteome</keyword>
<organism evidence="2 3">
    <name type="scientific">Salvia divinorum</name>
    <name type="common">Maria pastora</name>
    <name type="synonym">Diviner's sage</name>
    <dbReference type="NCBI Taxonomy" id="28513"/>
    <lineage>
        <taxon>Eukaryota</taxon>
        <taxon>Viridiplantae</taxon>
        <taxon>Streptophyta</taxon>
        <taxon>Embryophyta</taxon>
        <taxon>Tracheophyta</taxon>
        <taxon>Spermatophyta</taxon>
        <taxon>Magnoliopsida</taxon>
        <taxon>eudicotyledons</taxon>
        <taxon>Gunneridae</taxon>
        <taxon>Pentapetalae</taxon>
        <taxon>asterids</taxon>
        <taxon>lamiids</taxon>
        <taxon>Lamiales</taxon>
        <taxon>Lamiaceae</taxon>
        <taxon>Nepetoideae</taxon>
        <taxon>Mentheae</taxon>
        <taxon>Salviinae</taxon>
        <taxon>Salvia</taxon>
        <taxon>Salvia subgen. Calosphace</taxon>
    </lineage>
</organism>
<comment type="caution">
    <text evidence="2">The sequence shown here is derived from an EMBL/GenBank/DDBJ whole genome shotgun (WGS) entry which is preliminary data.</text>
</comment>
<dbReference type="Proteomes" id="UP001567538">
    <property type="component" value="Unassembled WGS sequence"/>
</dbReference>
<evidence type="ECO:0000313" key="3">
    <source>
        <dbReference type="Proteomes" id="UP001567538"/>
    </source>
</evidence>
<proteinExistence type="predicted"/>
<name>A0ABD1HX90_SALDI</name>
<feature type="compositionally biased region" description="Basic and acidic residues" evidence="1">
    <location>
        <begin position="1"/>
        <end position="15"/>
    </location>
</feature>
<sequence>MEAKNISVFEHDNKENIPPFSTLKKPGPNEEKGKCALVKKTTKGSRRPLSDVTKLWGLDSKLQSPVEEQRSCSKILRREFR</sequence>
<protein>
    <submittedName>
        <fullName evidence="2">Uncharacterized protein</fullName>
    </submittedName>
</protein>